<proteinExistence type="predicted"/>
<organism evidence="2">
    <name type="scientific">marine sediment metagenome</name>
    <dbReference type="NCBI Taxonomy" id="412755"/>
    <lineage>
        <taxon>unclassified sequences</taxon>
        <taxon>metagenomes</taxon>
        <taxon>ecological metagenomes</taxon>
    </lineage>
</organism>
<protein>
    <submittedName>
        <fullName evidence="2">Uncharacterized protein</fullName>
    </submittedName>
</protein>
<feature type="region of interest" description="Disordered" evidence="1">
    <location>
        <begin position="67"/>
        <end position="90"/>
    </location>
</feature>
<dbReference type="EMBL" id="LAZR01010989">
    <property type="protein sequence ID" value="KKM63991.1"/>
    <property type="molecule type" value="Genomic_DNA"/>
</dbReference>
<name>A0A0F9JNH8_9ZZZZ</name>
<gene>
    <name evidence="2" type="ORF">LCGC14_1505940</name>
</gene>
<reference evidence="2" key="1">
    <citation type="journal article" date="2015" name="Nature">
        <title>Complex archaea that bridge the gap between prokaryotes and eukaryotes.</title>
        <authorList>
            <person name="Spang A."/>
            <person name="Saw J.H."/>
            <person name="Jorgensen S.L."/>
            <person name="Zaremba-Niedzwiedzka K."/>
            <person name="Martijn J."/>
            <person name="Lind A.E."/>
            <person name="van Eijk R."/>
            <person name="Schleper C."/>
            <person name="Guy L."/>
            <person name="Ettema T.J."/>
        </authorList>
    </citation>
    <scope>NUCLEOTIDE SEQUENCE</scope>
</reference>
<dbReference type="AlphaFoldDB" id="A0A0F9JNH8"/>
<comment type="caution">
    <text evidence="2">The sequence shown here is derived from an EMBL/GenBank/DDBJ whole genome shotgun (WGS) entry which is preliminary data.</text>
</comment>
<accession>A0A0F9JNH8</accession>
<feature type="compositionally biased region" description="Basic and acidic residues" evidence="1">
    <location>
        <begin position="67"/>
        <end position="83"/>
    </location>
</feature>
<evidence type="ECO:0000256" key="1">
    <source>
        <dbReference type="SAM" id="MobiDB-lite"/>
    </source>
</evidence>
<evidence type="ECO:0000313" key="2">
    <source>
        <dbReference type="EMBL" id="KKM63991.1"/>
    </source>
</evidence>
<sequence>MDDSTFALKDHLIINTDHLASVCKYRQLGCCKYIIAFPHGDAGQVDFFCVKQVPDLNKIIKREEQKMTAKGDNCKGLNNEERSQSQGASE</sequence>